<protein>
    <submittedName>
        <fullName evidence="2">Uncharacterized protein</fullName>
    </submittedName>
</protein>
<evidence type="ECO:0000256" key="1">
    <source>
        <dbReference type="SAM" id="MobiDB-lite"/>
    </source>
</evidence>
<comment type="caution">
    <text evidence="2">The sequence shown here is derived from an EMBL/GenBank/DDBJ whole genome shotgun (WGS) entry which is preliminary data.</text>
</comment>
<gene>
    <name evidence="2" type="ORF">Tcan_03636</name>
</gene>
<dbReference type="Proteomes" id="UP000031036">
    <property type="component" value="Unassembled WGS sequence"/>
</dbReference>
<accession>A0A0B2VBV2</accession>
<sequence length="201" mass="22658">MPRQLTIREISSEQGARAFFKQLGAALLAKQKQQEDGNNEKAAAKCRSDESDTVSVPIDSSSYVGVGEKMNPTAISRIDASSRKLDRTDDHSRKPSTEKPGKRKNTYKKRKKRSSKSRIGSTSAIYTWNDGERNEYELGSGSTLIVVRKKDPKSVTYHLRNSNGRSVFLEKTSNEGMLMCTEEKGSNRRFIAYRLQNELMI</sequence>
<feature type="compositionally biased region" description="Basic and acidic residues" evidence="1">
    <location>
        <begin position="32"/>
        <end position="50"/>
    </location>
</feature>
<proteinExistence type="predicted"/>
<reference evidence="2 3" key="1">
    <citation type="submission" date="2014-11" db="EMBL/GenBank/DDBJ databases">
        <title>Genetic blueprint of the zoonotic pathogen Toxocara canis.</title>
        <authorList>
            <person name="Zhu X.-Q."/>
            <person name="Korhonen P.K."/>
            <person name="Cai H."/>
            <person name="Young N.D."/>
            <person name="Nejsum P."/>
            <person name="von Samson-Himmelstjerna G."/>
            <person name="Boag P.R."/>
            <person name="Tan P."/>
            <person name="Li Q."/>
            <person name="Min J."/>
            <person name="Yang Y."/>
            <person name="Wang X."/>
            <person name="Fang X."/>
            <person name="Hall R.S."/>
            <person name="Hofmann A."/>
            <person name="Sternberg P.W."/>
            <person name="Jex A.R."/>
            <person name="Gasser R.B."/>
        </authorList>
    </citation>
    <scope>NUCLEOTIDE SEQUENCE [LARGE SCALE GENOMIC DNA]</scope>
    <source>
        <strain evidence="2">PN_DK_2014</strain>
    </source>
</reference>
<organism evidence="2 3">
    <name type="scientific">Toxocara canis</name>
    <name type="common">Canine roundworm</name>
    <dbReference type="NCBI Taxonomy" id="6265"/>
    <lineage>
        <taxon>Eukaryota</taxon>
        <taxon>Metazoa</taxon>
        <taxon>Ecdysozoa</taxon>
        <taxon>Nematoda</taxon>
        <taxon>Chromadorea</taxon>
        <taxon>Rhabditida</taxon>
        <taxon>Spirurina</taxon>
        <taxon>Ascaridomorpha</taxon>
        <taxon>Ascaridoidea</taxon>
        <taxon>Toxocaridae</taxon>
        <taxon>Toxocara</taxon>
    </lineage>
</organism>
<dbReference type="EMBL" id="JPKZ01001973">
    <property type="protein sequence ID" value="KHN78944.1"/>
    <property type="molecule type" value="Genomic_DNA"/>
</dbReference>
<feature type="region of interest" description="Disordered" evidence="1">
    <location>
        <begin position="31"/>
        <end position="120"/>
    </location>
</feature>
<feature type="compositionally biased region" description="Basic and acidic residues" evidence="1">
    <location>
        <begin position="80"/>
        <end position="100"/>
    </location>
</feature>
<evidence type="ECO:0000313" key="3">
    <source>
        <dbReference type="Proteomes" id="UP000031036"/>
    </source>
</evidence>
<keyword evidence="3" id="KW-1185">Reference proteome</keyword>
<evidence type="ECO:0000313" key="2">
    <source>
        <dbReference type="EMBL" id="KHN78944.1"/>
    </source>
</evidence>
<name>A0A0B2VBV2_TOXCA</name>
<feature type="compositionally biased region" description="Basic residues" evidence="1">
    <location>
        <begin position="101"/>
        <end position="116"/>
    </location>
</feature>
<dbReference type="AlphaFoldDB" id="A0A0B2VBV2"/>